<evidence type="ECO:0000313" key="3">
    <source>
        <dbReference type="Proteomes" id="UP000198992"/>
    </source>
</evidence>
<dbReference type="PANTHER" id="PTHR46246:SF1">
    <property type="entry name" value="GUANOSINE-3',5'-BIS(DIPHOSPHATE) 3'-PYROPHOSPHOHYDROLASE MESH1"/>
    <property type="match status" value="1"/>
</dbReference>
<sequence>MNLIEEAREFARKKHAQQKRSFTGEPYFVHLEEVAGIVARAGLSETAIAAAWLHDTVEDTDATLPEICAKFGSGVAVMVLDLTDTPPGSGLNRASRGEIDRRRLAAAGPETQCIKCADLISNTSTIVKHDPGFARQYLPEKRATLEILTRAPAPLLEQAWASLRAAEAELAGSGRNRTHVAVDMRARLLIAEAKHIDWSLAL</sequence>
<dbReference type="InterPro" id="IPR003607">
    <property type="entry name" value="HD/PDEase_dom"/>
</dbReference>
<evidence type="ECO:0000313" key="2">
    <source>
        <dbReference type="EMBL" id="SEC01362.1"/>
    </source>
</evidence>
<organism evidence="2 3">
    <name type="scientific">Bradyrhizobium erythrophlei</name>
    <dbReference type="NCBI Taxonomy" id="1437360"/>
    <lineage>
        <taxon>Bacteria</taxon>
        <taxon>Pseudomonadati</taxon>
        <taxon>Pseudomonadota</taxon>
        <taxon>Alphaproteobacteria</taxon>
        <taxon>Hyphomicrobiales</taxon>
        <taxon>Nitrobacteraceae</taxon>
        <taxon>Bradyrhizobium</taxon>
    </lineage>
</organism>
<dbReference type="EMBL" id="FNTH01000001">
    <property type="protein sequence ID" value="SEC01362.1"/>
    <property type="molecule type" value="Genomic_DNA"/>
</dbReference>
<dbReference type="Pfam" id="PF13328">
    <property type="entry name" value="HD_4"/>
    <property type="match status" value="1"/>
</dbReference>
<dbReference type="Gene3D" id="1.10.3210.10">
    <property type="entry name" value="Hypothetical protein af1432"/>
    <property type="match status" value="1"/>
</dbReference>
<dbReference type="InterPro" id="IPR052194">
    <property type="entry name" value="MESH1"/>
</dbReference>
<reference evidence="2 3" key="1">
    <citation type="submission" date="2016-10" db="EMBL/GenBank/DDBJ databases">
        <authorList>
            <person name="de Groot N.N."/>
        </authorList>
    </citation>
    <scope>NUCLEOTIDE SEQUENCE [LARGE SCALE GENOMIC DNA]</scope>
    <source>
        <strain evidence="2 3">MT12</strain>
    </source>
</reference>
<gene>
    <name evidence="2" type="ORF">SAMN05444164_0799</name>
</gene>
<dbReference type="Proteomes" id="UP000198992">
    <property type="component" value="Unassembled WGS sequence"/>
</dbReference>
<dbReference type="RefSeq" id="WP_171947584.1">
    <property type="nucleotide sequence ID" value="NZ_FNTH01000001.1"/>
</dbReference>
<proteinExistence type="predicted"/>
<name>A0A1H4P384_9BRAD</name>
<protein>
    <submittedName>
        <fullName evidence="2">HD domain-containing protein</fullName>
    </submittedName>
</protein>
<dbReference type="GO" id="GO:0008893">
    <property type="term" value="F:guanosine-3',5'-bis(diphosphate) 3'-diphosphatase activity"/>
    <property type="evidence" value="ECO:0007669"/>
    <property type="project" value="TreeGrafter"/>
</dbReference>
<dbReference type="PANTHER" id="PTHR46246">
    <property type="entry name" value="GUANOSINE-3',5'-BIS(DIPHOSPHATE) 3'-PYROPHOSPHOHYDROLASE MESH1"/>
    <property type="match status" value="1"/>
</dbReference>
<dbReference type="SUPFAM" id="SSF109604">
    <property type="entry name" value="HD-domain/PDEase-like"/>
    <property type="match status" value="1"/>
</dbReference>
<dbReference type="SMART" id="SM00471">
    <property type="entry name" value="HDc"/>
    <property type="match status" value="1"/>
</dbReference>
<feature type="domain" description="HD/PDEase" evidence="1">
    <location>
        <begin position="23"/>
        <end position="132"/>
    </location>
</feature>
<evidence type="ECO:0000259" key="1">
    <source>
        <dbReference type="SMART" id="SM00471"/>
    </source>
</evidence>
<accession>A0A1H4P384</accession>
<dbReference type="AlphaFoldDB" id="A0A1H4P384"/>